<dbReference type="Gene3D" id="1.10.287.130">
    <property type="match status" value="1"/>
</dbReference>
<dbReference type="InterPro" id="IPR036890">
    <property type="entry name" value="HATPase_C_sf"/>
</dbReference>
<dbReference type="GO" id="GO:0000155">
    <property type="term" value="F:phosphorelay sensor kinase activity"/>
    <property type="evidence" value="ECO:0007669"/>
    <property type="project" value="InterPro"/>
</dbReference>
<dbReference type="EMBL" id="CP017881">
    <property type="protein sequence ID" value="ATU08064.1"/>
    <property type="molecule type" value="Genomic_DNA"/>
</dbReference>
<dbReference type="KEGG" id="mpot:BKM01_04300"/>
<dbReference type="InterPro" id="IPR005467">
    <property type="entry name" value="His_kinase_dom"/>
</dbReference>
<evidence type="ECO:0000256" key="3">
    <source>
        <dbReference type="ARBA" id="ARBA00012438"/>
    </source>
</evidence>
<proteinExistence type="predicted"/>
<accession>A0A2D3C5U8</accession>
<keyword evidence="10" id="KW-0902">Two-component regulatory system</keyword>
<comment type="subcellular location">
    <subcellularLocation>
        <location evidence="2">Cell membrane</location>
    </subcellularLocation>
</comment>
<dbReference type="FunFam" id="3.30.565.10:FF:000023">
    <property type="entry name" value="PAS domain-containing sensor histidine kinase"/>
    <property type="match status" value="1"/>
</dbReference>
<evidence type="ECO:0000256" key="10">
    <source>
        <dbReference type="ARBA" id="ARBA00023012"/>
    </source>
</evidence>
<dbReference type="InterPro" id="IPR003594">
    <property type="entry name" value="HATPase_dom"/>
</dbReference>
<organism evidence="14 15">
    <name type="scientific">Methanohalophilus portucalensis</name>
    <dbReference type="NCBI Taxonomy" id="39664"/>
    <lineage>
        <taxon>Archaea</taxon>
        <taxon>Methanobacteriati</taxon>
        <taxon>Methanobacteriota</taxon>
        <taxon>Stenosarchaea group</taxon>
        <taxon>Methanomicrobia</taxon>
        <taxon>Methanosarcinales</taxon>
        <taxon>Methanosarcinaceae</taxon>
        <taxon>Methanohalophilus</taxon>
    </lineage>
</organism>
<evidence type="ECO:0000256" key="6">
    <source>
        <dbReference type="ARBA" id="ARBA00022679"/>
    </source>
</evidence>
<dbReference type="PROSITE" id="PS50113">
    <property type="entry name" value="PAC"/>
    <property type="match status" value="1"/>
</dbReference>
<evidence type="ECO:0000256" key="9">
    <source>
        <dbReference type="ARBA" id="ARBA00022840"/>
    </source>
</evidence>
<dbReference type="Pfam" id="PF02518">
    <property type="entry name" value="HATPase_c"/>
    <property type="match status" value="1"/>
</dbReference>
<evidence type="ECO:0000256" key="7">
    <source>
        <dbReference type="ARBA" id="ARBA00022741"/>
    </source>
</evidence>
<protein>
    <recommendedName>
        <fullName evidence="3">histidine kinase</fullName>
        <ecNumber evidence="3">2.7.13.3</ecNumber>
    </recommendedName>
</protein>
<sequence length="260" mass="29438">MGSFIDITEKKKIEEELIEAKFLAESANRAKSEFLATMSHELRTPLNSIIGFSQVMKTERAGKLNDKQDHYLDNIFSSSKHLLQIINSILELSKIESGIVELKYTNVDINTVFDELLEILYPLADEKSIAIHIENQSDTKLLTVDELKFKQILYNLLNNSIKFTNPGGNIDVIINEINGWLHISIKDNGRGIPEDKIKAIFLPFHQLDQYETRTYGGTGLGLALVKRYIEMHGGQIDVESEVEKGSTFHLAIPIKEHGVR</sequence>
<dbReference type="InterPro" id="IPR003661">
    <property type="entry name" value="HisK_dim/P_dom"/>
</dbReference>
<dbReference type="AlphaFoldDB" id="A0A2D3C5U8"/>
<evidence type="ECO:0000313" key="14">
    <source>
        <dbReference type="EMBL" id="ATU08064.1"/>
    </source>
</evidence>
<feature type="domain" description="Histidine kinase" evidence="12">
    <location>
        <begin position="37"/>
        <end position="256"/>
    </location>
</feature>
<evidence type="ECO:0000256" key="8">
    <source>
        <dbReference type="ARBA" id="ARBA00022777"/>
    </source>
</evidence>
<dbReference type="SMART" id="SM00388">
    <property type="entry name" value="HisKA"/>
    <property type="match status" value="1"/>
</dbReference>
<evidence type="ECO:0000256" key="2">
    <source>
        <dbReference type="ARBA" id="ARBA00004236"/>
    </source>
</evidence>
<reference evidence="15" key="1">
    <citation type="submission" date="2016-10" db="EMBL/GenBank/DDBJ databases">
        <authorList>
            <person name="L'haridon S."/>
            <person name="Corre E."/>
        </authorList>
    </citation>
    <scope>NUCLEOTIDE SEQUENCE [LARGE SCALE GENOMIC DNA]</scope>
    <source>
        <strain evidence="15">FDF-1T</strain>
    </source>
</reference>
<keyword evidence="7" id="KW-0547">Nucleotide-binding</keyword>
<dbReference type="PROSITE" id="PS50109">
    <property type="entry name" value="HIS_KIN"/>
    <property type="match status" value="1"/>
</dbReference>
<keyword evidence="5" id="KW-0597">Phosphoprotein</keyword>
<evidence type="ECO:0000256" key="11">
    <source>
        <dbReference type="ARBA" id="ARBA00023136"/>
    </source>
</evidence>
<dbReference type="SUPFAM" id="SSF55874">
    <property type="entry name" value="ATPase domain of HSP90 chaperone/DNA topoisomerase II/histidine kinase"/>
    <property type="match status" value="1"/>
</dbReference>
<evidence type="ECO:0000259" key="12">
    <source>
        <dbReference type="PROSITE" id="PS50109"/>
    </source>
</evidence>
<dbReference type="SMART" id="SM00387">
    <property type="entry name" value="HATPase_c"/>
    <property type="match status" value="1"/>
</dbReference>
<dbReference type="InterPro" id="IPR000700">
    <property type="entry name" value="PAS-assoc_C"/>
</dbReference>
<dbReference type="SUPFAM" id="SSF47384">
    <property type="entry name" value="Homodimeric domain of signal transducing histidine kinase"/>
    <property type="match status" value="1"/>
</dbReference>
<evidence type="ECO:0000256" key="5">
    <source>
        <dbReference type="ARBA" id="ARBA00022553"/>
    </source>
</evidence>
<dbReference type="InterPro" id="IPR036097">
    <property type="entry name" value="HisK_dim/P_sf"/>
</dbReference>
<evidence type="ECO:0000259" key="13">
    <source>
        <dbReference type="PROSITE" id="PS50113"/>
    </source>
</evidence>
<dbReference type="EC" id="2.7.13.3" evidence="3"/>
<evidence type="ECO:0000313" key="15">
    <source>
        <dbReference type="Proteomes" id="UP000229678"/>
    </source>
</evidence>
<comment type="catalytic activity">
    <reaction evidence="1">
        <text>ATP + protein L-histidine = ADP + protein N-phospho-L-histidine.</text>
        <dbReference type="EC" id="2.7.13.3"/>
    </reaction>
</comment>
<dbReference type="CDD" id="cd00082">
    <property type="entry name" value="HisKA"/>
    <property type="match status" value="1"/>
</dbReference>
<dbReference type="PANTHER" id="PTHR43047">
    <property type="entry name" value="TWO-COMPONENT HISTIDINE PROTEIN KINASE"/>
    <property type="match status" value="1"/>
</dbReference>
<feature type="domain" description="PAC" evidence="13">
    <location>
        <begin position="1"/>
        <end position="19"/>
    </location>
</feature>
<keyword evidence="6" id="KW-0808">Transferase</keyword>
<keyword evidence="9" id="KW-0067">ATP-binding</keyword>
<dbReference type="PRINTS" id="PR00344">
    <property type="entry name" value="BCTRLSENSOR"/>
</dbReference>
<dbReference type="GO" id="GO:0005524">
    <property type="term" value="F:ATP binding"/>
    <property type="evidence" value="ECO:0007669"/>
    <property type="project" value="UniProtKB-KW"/>
</dbReference>
<name>A0A2D3C5U8_9EURY</name>
<dbReference type="GO" id="GO:0009927">
    <property type="term" value="F:histidine phosphotransfer kinase activity"/>
    <property type="evidence" value="ECO:0007669"/>
    <property type="project" value="TreeGrafter"/>
</dbReference>
<gene>
    <name evidence="14" type="ORF">BKM01_04300</name>
</gene>
<dbReference type="Gene3D" id="3.30.565.10">
    <property type="entry name" value="Histidine kinase-like ATPase, C-terminal domain"/>
    <property type="match status" value="1"/>
</dbReference>
<dbReference type="FunFam" id="1.10.287.130:FF:000038">
    <property type="entry name" value="Sensory transduction histidine kinase"/>
    <property type="match status" value="1"/>
</dbReference>
<keyword evidence="4" id="KW-1003">Cell membrane</keyword>
<dbReference type="CDD" id="cd16922">
    <property type="entry name" value="HATPase_EvgS-ArcB-TorS-like"/>
    <property type="match status" value="1"/>
</dbReference>
<dbReference type="Proteomes" id="UP000229678">
    <property type="component" value="Chromosome"/>
</dbReference>
<evidence type="ECO:0000256" key="1">
    <source>
        <dbReference type="ARBA" id="ARBA00000085"/>
    </source>
</evidence>
<keyword evidence="11" id="KW-0472">Membrane</keyword>
<evidence type="ECO:0000256" key="4">
    <source>
        <dbReference type="ARBA" id="ARBA00022475"/>
    </source>
</evidence>
<dbReference type="GO" id="GO:0005886">
    <property type="term" value="C:plasma membrane"/>
    <property type="evidence" value="ECO:0007669"/>
    <property type="project" value="UniProtKB-SubCell"/>
</dbReference>
<keyword evidence="8" id="KW-0418">Kinase</keyword>
<dbReference type="Pfam" id="PF00512">
    <property type="entry name" value="HisKA"/>
    <property type="match status" value="1"/>
</dbReference>
<dbReference type="InterPro" id="IPR004358">
    <property type="entry name" value="Sig_transdc_His_kin-like_C"/>
</dbReference>
<dbReference type="PANTHER" id="PTHR43047:SF72">
    <property type="entry name" value="OSMOSENSING HISTIDINE PROTEIN KINASE SLN1"/>
    <property type="match status" value="1"/>
</dbReference>